<dbReference type="Proteomes" id="UP000603708">
    <property type="component" value="Unassembled WGS sequence"/>
</dbReference>
<evidence type="ECO:0008006" key="4">
    <source>
        <dbReference type="Google" id="ProtNLM"/>
    </source>
</evidence>
<accession>A0A919KWN5</accession>
<protein>
    <recommendedName>
        <fullName evidence="4">PhzF family phenazine biosynthesis protein</fullName>
    </recommendedName>
</protein>
<feature type="region of interest" description="Disordered" evidence="1">
    <location>
        <begin position="204"/>
        <end position="224"/>
    </location>
</feature>
<dbReference type="SUPFAM" id="SSF54506">
    <property type="entry name" value="Diaminopimelate epimerase-like"/>
    <property type="match status" value="1"/>
</dbReference>
<dbReference type="EMBL" id="BNCD01000003">
    <property type="protein sequence ID" value="GHH74696.1"/>
    <property type="molecule type" value="Genomic_DNA"/>
</dbReference>
<reference evidence="2" key="2">
    <citation type="submission" date="2020-09" db="EMBL/GenBank/DDBJ databases">
        <authorList>
            <person name="Sun Q."/>
            <person name="Ohkuma M."/>
        </authorList>
    </citation>
    <scope>NUCLEOTIDE SEQUENCE</scope>
    <source>
        <strain evidence="2">JCM 5069</strain>
    </source>
</reference>
<name>A0A919KWN5_9ACTN</name>
<proteinExistence type="predicted"/>
<organism evidence="2 3">
    <name type="scientific">Streptomyces sulfonofaciens</name>
    <dbReference type="NCBI Taxonomy" id="68272"/>
    <lineage>
        <taxon>Bacteria</taxon>
        <taxon>Bacillati</taxon>
        <taxon>Actinomycetota</taxon>
        <taxon>Actinomycetes</taxon>
        <taxon>Kitasatosporales</taxon>
        <taxon>Streptomycetaceae</taxon>
        <taxon>Streptomyces</taxon>
    </lineage>
</organism>
<reference evidence="2" key="1">
    <citation type="journal article" date="2014" name="Int. J. Syst. Evol. Microbiol.">
        <title>Complete genome sequence of Corynebacterium casei LMG S-19264T (=DSM 44701T), isolated from a smear-ripened cheese.</title>
        <authorList>
            <consortium name="US DOE Joint Genome Institute (JGI-PGF)"/>
            <person name="Walter F."/>
            <person name="Albersmeier A."/>
            <person name="Kalinowski J."/>
            <person name="Ruckert C."/>
        </authorList>
    </citation>
    <scope>NUCLEOTIDE SEQUENCE</scope>
    <source>
        <strain evidence="2">JCM 5069</strain>
    </source>
</reference>
<gene>
    <name evidence="2" type="ORF">GCM10018793_16520</name>
</gene>
<dbReference type="AlphaFoldDB" id="A0A919KWN5"/>
<comment type="caution">
    <text evidence="2">The sequence shown here is derived from an EMBL/GenBank/DDBJ whole genome shotgun (WGS) entry which is preliminary data.</text>
</comment>
<evidence type="ECO:0000313" key="2">
    <source>
        <dbReference type="EMBL" id="GHH74696.1"/>
    </source>
</evidence>
<evidence type="ECO:0000256" key="1">
    <source>
        <dbReference type="SAM" id="MobiDB-lite"/>
    </source>
</evidence>
<sequence length="279" mass="28208">MSEPDRPRAERGAGARAAFGGLDGLGGPGALGTLDVLRVFCGPDGRGGEGLGVVRDGSAVPGTAGRQALAARLGRNCTVFVDDPERGAIDLYTPTLRAAFAGHCCVGAAWLLDLPELITPAGVVGARCDGEFTWIEAHPEWAAPTPAVPPGHRQGTLRRYASAAEVDALPAPPPAASAPAAGRGEYAWAWEDERAGRVRARALPGRADGPADDGATGATGATGPTGAGALLLTAELGRALNIRQGRGSQILTAPGPGGQIELGGRVILERPLSAPPHTP</sequence>
<keyword evidence="3" id="KW-1185">Reference proteome</keyword>
<dbReference type="Gene3D" id="3.10.310.10">
    <property type="entry name" value="Diaminopimelate Epimerase, Chain A, domain 1"/>
    <property type="match status" value="1"/>
</dbReference>
<evidence type="ECO:0000313" key="3">
    <source>
        <dbReference type="Proteomes" id="UP000603708"/>
    </source>
</evidence>